<feature type="region of interest" description="Disordered" evidence="1">
    <location>
        <begin position="1"/>
        <end position="25"/>
    </location>
</feature>
<proteinExistence type="predicted"/>
<sequence length="276" mass="30591">MSSQVAGRKKNEGLQKGPSEALQKRRRRMSFSELTDFVVERKISTVAELWKAAKEEKMRGNSLVWDHVGQLRDPAAEVQKILAAWHRPETLGASTLITSPRFPLEHFDVPPRVLQWKETQSLTHTLILRGPPGTGKTEMAISVLLSTCRAGIHFVSKLDQMHKITVHQMHKITVHPGEGLVVDEACFRTVSIDDAKAWCDEPQADSDACASRMISDTPVAAAAAILRPDQEPQGESSGADAFKAHRISETAAAAAEDLLWPDDDELNEMMEDSFDF</sequence>
<dbReference type="SUPFAM" id="SSF52540">
    <property type="entry name" value="P-loop containing nucleoside triphosphate hydrolases"/>
    <property type="match status" value="1"/>
</dbReference>
<reference evidence="2 3" key="1">
    <citation type="submission" date="2024-02" db="EMBL/GenBank/DDBJ databases">
        <authorList>
            <person name="Chen Y."/>
            <person name="Shah S."/>
            <person name="Dougan E. K."/>
            <person name="Thang M."/>
            <person name="Chan C."/>
        </authorList>
    </citation>
    <scope>NUCLEOTIDE SEQUENCE [LARGE SCALE GENOMIC DNA]</scope>
</reference>
<keyword evidence="3" id="KW-1185">Reference proteome</keyword>
<gene>
    <name evidence="2" type="ORF">CCMP2556_LOCUS46685</name>
</gene>
<evidence type="ECO:0000313" key="2">
    <source>
        <dbReference type="EMBL" id="CAK9098519.1"/>
    </source>
</evidence>
<evidence type="ECO:0000313" key="3">
    <source>
        <dbReference type="Proteomes" id="UP001642484"/>
    </source>
</evidence>
<comment type="caution">
    <text evidence="2">The sequence shown here is derived from an EMBL/GenBank/DDBJ whole genome shotgun (WGS) entry which is preliminary data.</text>
</comment>
<name>A0ABP0RD63_9DINO</name>
<dbReference type="InterPro" id="IPR027417">
    <property type="entry name" value="P-loop_NTPase"/>
</dbReference>
<evidence type="ECO:0008006" key="4">
    <source>
        <dbReference type="Google" id="ProtNLM"/>
    </source>
</evidence>
<dbReference type="Proteomes" id="UP001642484">
    <property type="component" value="Unassembled WGS sequence"/>
</dbReference>
<dbReference type="EMBL" id="CAXAMN010025813">
    <property type="protein sequence ID" value="CAK9098519.1"/>
    <property type="molecule type" value="Genomic_DNA"/>
</dbReference>
<organism evidence="2 3">
    <name type="scientific">Durusdinium trenchii</name>
    <dbReference type="NCBI Taxonomy" id="1381693"/>
    <lineage>
        <taxon>Eukaryota</taxon>
        <taxon>Sar</taxon>
        <taxon>Alveolata</taxon>
        <taxon>Dinophyceae</taxon>
        <taxon>Suessiales</taxon>
        <taxon>Symbiodiniaceae</taxon>
        <taxon>Durusdinium</taxon>
    </lineage>
</organism>
<evidence type="ECO:0000256" key="1">
    <source>
        <dbReference type="SAM" id="MobiDB-lite"/>
    </source>
</evidence>
<protein>
    <recommendedName>
        <fullName evidence="4">DNA2/NAM7 helicase helicase domain-containing protein</fullName>
    </recommendedName>
</protein>
<accession>A0ABP0RD63</accession>